<evidence type="ECO:0000313" key="7">
    <source>
        <dbReference type="Proteomes" id="UP000054770"/>
    </source>
</evidence>
<keyword evidence="7" id="KW-1185">Reference proteome</keyword>
<proteinExistence type="inferred from homology"/>
<dbReference type="PANTHER" id="PTHR30118">
    <property type="entry name" value="HTH-TYPE TRANSCRIPTIONAL REGULATOR LEUO-RELATED"/>
    <property type="match status" value="1"/>
</dbReference>
<name>A0A158K602_9BURK</name>
<dbReference type="GO" id="GO:0003677">
    <property type="term" value="F:DNA binding"/>
    <property type="evidence" value="ECO:0007669"/>
    <property type="project" value="UniProtKB-KW"/>
</dbReference>
<organism evidence="6 7">
    <name type="scientific">Caballeronia choica</name>
    <dbReference type="NCBI Taxonomy" id="326476"/>
    <lineage>
        <taxon>Bacteria</taxon>
        <taxon>Pseudomonadati</taxon>
        <taxon>Pseudomonadota</taxon>
        <taxon>Betaproteobacteria</taxon>
        <taxon>Burkholderiales</taxon>
        <taxon>Burkholderiaceae</taxon>
        <taxon>Caballeronia</taxon>
    </lineage>
</organism>
<comment type="caution">
    <text evidence="6">The sequence shown here is derived from an EMBL/GenBank/DDBJ whole genome shotgun (WGS) entry which is preliminary data.</text>
</comment>
<dbReference type="PANTHER" id="PTHR30118:SF15">
    <property type="entry name" value="TRANSCRIPTIONAL REGULATORY PROTEIN"/>
    <property type="match status" value="1"/>
</dbReference>
<dbReference type="CDD" id="cd08459">
    <property type="entry name" value="PBP2_DntR_NahR_LinR_like"/>
    <property type="match status" value="1"/>
</dbReference>
<dbReference type="SUPFAM" id="SSF53850">
    <property type="entry name" value="Periplasmic binding protein-like II"/>
    <property type="match status" value="1"/>
</dbReference>
<dbReference type="EMBL" id="FCON02000065">
    <property type="protein sequence ID" value="SAL76405.1"/>
    <property type="molecule type" value="Genomic_DNA"/>
</dbReference>
<dbReference type="Gene3D" id="3.40.190.10">
    <property type="entry name" value="Periplasmic binding protein-like II"/>
    <property type="match status" value="2"/>
</dbReference>
<evidence type="ECO:0000256" key="1">
    <source>
        <dbReference type="ARBA" id="ARBA00009437"/>
    </source>
</evidence>
<dbReference type="Proteomes" id="UP000054770">
    <property type="component" value="Unassembled WGS sequence"/>
</dbReference>
<comment type="similarity">
    <text evidence="1">Belongs to the LysR transcriptional regulatory family.</text>
</comment>
<evidence type="ECO:0000256" key="2">
    <source>
        <dbReference type="ARBA" id="ARBA00023015"/>
    </source>
</evidence>
<protein>
    <submittedName>
        <fullName evidence="6">LysR family transcriptional regulator</fullName>
    </submittedName>
</protein>
<dbReference type="AlphaFoldDB" id="A0A158K602"/>
<dbReference type="InterPro" id="IPR005119">
    <property type="entry name" value="LysR_subst-bd"/>
</dbReference>
<dbReference type="GO" id="GO:0006355">
    <property type="term" value="P:regulation of DNA-templated transcription"/>
    <property type="evidence" value="ECO:0007669"/>
    <property type="project" value="TreeGrafter"/>
</dbReference>
<reference evidence="6" key="1">
    <citation type="submission" date="2016-01" db="EMBL/GenBank/DDBJ databases">
        <authorList>
            <person name="Peeters C."/>
        </authorList>
    </citation>
    <scope>NUCLEOTIDE SEQUENCE [LARGE SCALE GENOMIC DNA]</scope>
    <source>
        <strain evidence="6">LMG 22940</strain>
    </source>
</reference>
<evidence type="ECO:0000313" key="6">
    <source>
        <dbReference type="EMBL" id="SAL76405.1"/>
    </source>
</evidence>
<keyword evidence="4" id="KW-0804">Transcription</keyword>
<evidence type="ECO:0000256" key="3">
    <source>
        <dbReference type="ARBA" id="ARBA00023125"/>
    </source>
</evidence>
<accession>A0A158K602</accession>
<sequence>MEPTPRAVELAKPIMEALLLIEGTVERRRVFDPLTSTRTFNIAMTDIGQTMYLPKLMPYLATAAPRVDLAIHPLAPDATREGLQSGAIDLAIGPIGGLEAGFYQQRLYESSWVCAVRKGHPRVKDVLTIEMFLAESHLIVAPPGTAHGGSLSTAIYNTGEKRRVALRVPDFHVAAQILSATDLIAAVPMGFIEIESASDFLRNVKLPFATNQLVIRQFWHEKFHDDEDNQWLRRVVHQLFSDGG</sequence>
<feature type="domain" description="LysR substrate-binding" evidence="5">
    <location>
        <begin position="37"/>
        <end position="238"/>
    </location>
</feature>
<gene>
    <name evidence="6" type="ORF">AWB68_04976</name>
</gene>
<dbReference type="Pfam" id="PF03466">
    <property type="entry name" value="LysR_substrate"/>
    <property type="match status" value="1"/>
</dbReference>
<keyword evidence="3" id="KW-0238">DNA-binding</keyword>
<keyword evidence="2" id="KW-0805">Transcription regulation</keyword>
<evidence type="ECO:0000259" key="5">
    <source>
        <dbReference type="Pfam" id="PF03466"/>
    </source>
</evidence>
<dbReference type="InterPro" id="IPR050389">
    <property type="entry name" value="LysR-type_TF"/>
</dbReference>
<evidence type="ECO:0000256" key="4">
    <source>
        <dbReference type="ARBA" id="ARBA00023163"/>
    </source>
</evidence>